<feature type="domain" description="Methyltransferase type 11" evidence="4">
    <location>
        <begin position="42"/>
        <end position="140"/>
    </location>
</feature>
<reference evidence="5 6" key="1">
    <citation type="submission" date="2014-07" db="EMBL/GenBank/DDBJ databases">
        <title>Methanogenic archaea and the global carbon cycle.</title>
        <authorList>
            <person name="Henriksen J.R."/>
            <person name="Luke J."/>
            <person name="Reinhart S."/>
            <person name="Benedict M.N."/>
            <person name="Youngblut N.D."/>
            <person name="Metcalf M.E."/>
            <person name="Whitaker R.J."/>
            <person name="Metcalf W.W."/>
        </authorList>
    </citation>
    <scope>NUCLEOTIDE SEQUENCE [LARGE SCALE GENOMIC DNA]</scope>
    <source>
        <strain evidence="5 6">Wiesmoor</strain>
    </source>
</reference>
<dbReference type="HOGENOM" id="CLU_037990_2_7_2"/>
<dbReference type="GeneID" id="24823356"/>
<dbReference type="Gene3D" id="3.40.50.150">
    <property type="entry name" value="Vaccinia Virus protein VP39"/>
    <property type="match status" value="1"/>
</dbReference>
<evidence type="ECO:0000313" key="6">
    <source>
        <dbReference type="Proteomes" id="UP000033038"/>
    </source>
</evidence>
<protein>
    <submittedName>
        <fullName evidence="5">2-heptaprenyl-1,4-naphthoquinone methyltransferase</fullName>
        <ecNumber evidence="5">2.1.1.163</ecNumber>
    </submittedName>
</protein>
<dbReference type="EC" id="2.1.1.163" evidence="5"/>
<keyword evidence="2 5" id="KW-0489">Methyltransferase</keyword>
<dbReference type="EMBL" id="CP009526">
    <property type="protein sequence ID" value="AKB51116.1"/>
    <property type="molecule type" value="Genomic_DNA"/>
</dbReference>
<evidence type="ECO:0000259" key="4">
    <source>
        <dbReference type="Pfam" id="PF08241"/>
    </source>
</evidence>
<dbReference type="SUPFAM" id="SSF53335">
    <property type="entry name" value="S-adenosyl-L-methionine-dependent methyltransferases"/>
    <property type="match status" value="1"/>
</dbReference>
<dbReference type="PANTHER" id="PTHR44942:SF4">
    <property type="entry name" value="METHYLTRANSFERASE TYPE 11 DOMAIN-CONTAINING PROTEIN"/>
    <property type="match status" value="1"/>
</dbReference>
<proteinExistence type="inferred from homology"/>
<keyword evidence="3 5" id="KW-0808">Transferase</keyword>
<dbReference type="PATRIC" id="fig|1434109.4.peg.2374"/>
<dbReference type="GO" id="GO:0008757">
    <property type="term" value="F:S-adenosylmethionine-dependent methyltransferase activity"/>
    <property type="evidence" value="ECO:0007669"/>
    <property type="project" value="InterPro"/>
</dbReference>
<sequence length="273" mass="30805">MSEIDWESQEGAERYDRNCDHQFQKGRALVEMMGIKKGDSVLDVGCGTGQQAVNVLGIIGPAGQFMGIDPSSYRIELARKKFNRDSTSNIRFFVGQAEDLSFVPDNSIDHAYFCSSFHWVDDKKTALCEIYRVLRPGGRVGMTTLDRDSSSTTKTLADPILAKYHIERNKELHRHMKKVTATELRDLLSYASFDSISIEPRSIPWKYGSPEEFLKHLEERDSPEGLLKDIPSGIREKIRQEITEELRKAQVSEVAGFGNVTLFAIATKPRDGL</sequence>
<accession>A0A0E3LLE2</accession>
<dbReference type="AlphaFoldDB" id="A0A0E3LLE2"/>
<dbReference type="Pfam" id="PF08241">
    <property type="entry name" value="Methyltransf_11"/>
    <property type="match status" value="1"/>
</dbReference>
<evidence type="ECO:0000313" key="5">
    <source>
        <dbReference type="EMBL" id="AKB51116.1"/>
    </source>
</evidence>
<evidence type="ECO:0000256" key="1">
    <source>
        <dbReference type="ARBA" id="ARBA00008361"/>
    </source>
</evidence>
<name>A0A0E3LLE2_METBA</name>
<dbReference type="CDD" id="cd02440">
    <property type="entry name" value="AdoMet_MTases"/>
    <property type="match status" value="1"/>
</dbReference>
<organism evidence="5 6">
    <name type="scientific">Methanosarcina barkeri str. Wiesmoor</name>
    <dbReference type="NCBI Taxonomy" id="1434109"/>
    <lineage>
        <taxon>Archaea</taxon>
        <taxon>Methanobacteriati</taxon>
        <taxon>Methanobacteriota</taxon>
        <taxon>Stenosarchaea group</taxon>
        <taxon>Methanomicrobia</taxon>
        <taxon>Methanosarcinales</taxon>
        <taxon>Methanosarcinaceae</taxon>
        <taxon>Methanosarcina</taxon>
    </lineage>
</organism>
<evidence type="ECO:0000256" key="2">
    <source>
        <dbReference type="ARBA" id="ARBA00022603"/>
    </source>
</evidence>
<dbReference type="InterPro" id="IPR051052">
    <property type="entry name" value="Diverse_substrate_MTase"/>
</dbReference>
<gene>
    <name evidence="5" type="ORF">MSBRW_1863</name>
</gene>
<dbReference type="KEGG" id="mbw:MSBRW_1863"/>
<dbReference type="InterPro" id="IPR013216">
    <property type="entry name" value="Methyltransf_11"/>
</dbReference>
<dbReference type="Proteomes" id="UP000033038">
    <property type="component" value="Chromosome"/>
</dbReference>
<dbReference type="InterPro" id="IPR029063">
    <property type="entry name" value="SAM-dependent_MTases_sf"/>
</dbReference>
<dbReference type="PANTHER" id="PTHR44942">
    <property type="entry name" value="METHYLTRANSF_11 DOMAIN-CONTAINING PROTEIN"/>
    <property type="match status" value="1"/>
</dbReference>
<dbReference type="GO" id="GO:0032259">
    <property type="term" value="P:methylation"/>
    <property type="evidence" value="ECO:0007669"/>
    <property type="project" value="UniProtKB-KW"/>
</dbReference>
<dbReference type="GO" id="GO:0043770">
    <property type="term" value="F:demethylmenaquinone methyltransferase activity"/>
    <property type="evidence" value="ECO:0007669"/>
    <property type="project" value="UniProtKB-EC"/>
</dbReference>
<evidence type="ECO:0000256" key="3">
    <source>
        <dbReference type="ARBA" id="ARBA00022679"/>
    </source>
</evidence>
<comment type="similarity">
    <text evidence="1">Belongs to the methyltransferase superfamily.</text>
</comment>
<dbReference type="RefSeq" id="WP_011307815.1">
    <property type="nucleotide sequence ID" value="NZ_CP009526.1"/>
</dbReference>